<keyword evidence="3" id="KW-1185">Reference proteome</keyword>
<evidence type="ECO:0000313" key="3">
    <source>
        <dbReference type="Proteomes" id="UP000050525"/>
    </source>
</evidence>
<dbReference type="EMBL" id="AKHW03001922">
    <property type="protein sequence ID" value="KYO40564.1"/>
    <property type="molecule type" value="Genomic_DNA"/>
</dbReference>
<evidence type="ECO:0000313" key="2">
    <source>
        <dbReference type="EMBL" id="KYO40564.1"/>
    </source>
</evidence>
<reference evidence="2 3" key="1">
    <citation type="journal article" date="2012" name="Genome Biol.">
        <title>Sequencing three crocodilian genomes to illuminate the evolution of archosaurs and amniotes.</title>
        <authorList>
            <person name="St John J.A."/>
            <person name="Braun E.L."/>
            <person name="Isberg S.R."/>
            <person name="Miles L.G."/>
            <person name="Chong A.Y."/>
            <person name="Gongora J."/>
            <person name="Dalzell P."/>
            <person name="Moran C."/>
            <person name="Bed'hom B."/>
            <person name="Abzhanov A."/>
            <person name="Burgess S.C."/>
            <person name="Cooksey A.M."/>
            <person name="Castoe T.A."/>
            <person name="Crawford N.G."/>
            <person name="Densmore L.D."/>
            <person name="Drew J.C."/>
            <person name="Edwards S.V."/>
            <person name="Faircloth B.C."/>
            <person name="Fujita M.K."/>
            <person name="Greenwold M.J."/>
            <person name="Hoffmann F.G."/>
            <person name="Howard J.M."/>
            <person name="Iguchi T."/>
            <person name="Janes D.E."/>
            <person name="Khan S.Y."/>
            <person name="Kohno S."/>
            <person name="de Koning A.J."/>
            <person name="Lance S.L."/>
            <person name="McCarthy F.M."/>
            <person name="McCormack J.E."/>
            <person name="Merchant M.E."/>
            <person name="Peterson D.G."/>
            <person name="Pollock D.D."/>
            <person name="Pourmand N."/>
            <person name="Raney B.J."/>
            <person name="Roessler K.A."/>
            <person name="Sanford J.R."/>
            <person name="Sawyer R.H."/>
            <person name="Schmidt C.J."/>
            <person name="Triplett E.W."/>
            <person name="Tuberville T.D."/>
            <person name="Venegas-Anaya M."/>
            <person name="Howard J.T."/>
            <person name="Jarvis E.D."/>
            <person name="Guillette L.J.Jr."/>
            <person name="Glenn T.C."/>
            <person name="Green R.E."/>
            <person name="Ray D.A."/>
        </authorList>
    </citation>
    <scope>NUCLEOTIDE SEQUENCE [LARGE SCALE GENOMIC DNA]</scope>
    <source>
        <strain evidence="2">KSC_2009_1</strain>
    </source>
</reference>
<dbReference type="Proteomes" id="UP000050525">
    <property type="component" value="Unassembled WGS sequence"/>
</dbReference>
<evidence type="ECO:0000256" key="1">
    <source>
        <dbReference type="SAM" id="MobiDB-lite"/>
    </source>
</evidence>
<feature type="region of interest" description="Disordered" evidence="1">
    <location>
        <begin position="1"/>
        <end position="25"/>
    </location>
</feature>
<comment type="caution">
    <text evidence="2">The sequence shown here is derived from an EMBL/GenBank/DDBJ whole genome shotgun (WGS) entry which is preliminary data.</text>
</comment>
<accession>A0A151NUY1</accession>
<proteinExistence type="predicted"/>
<organism evidence="2 3">
    <name type="scientific">Alligator mississippiensis</name>
    <name type="common">American alligator</name>
    <dbReference type="NCBI Taxonomy" id="8496"/>
    <lineage>
        <taxon>Eukaryota</taxon>
        <taxon>Metazoa</taxon>
        <taxon>Chordata</taxon>
        <taxon>Craniata</taxon>
        <taxon>Vertebrata</taxon>
        <taxon>Euteleostomi</taxon>
        <taxon>Archelosauria</taxon>
        <taxon>Archosauria</taxon>
        <taxon>Crocodylia</taxon>
        <taxon>Alligatoridae</taxon>
        <taxon>Alligatorinae</taxon>
        <taxon>Alligator</taxon>
    </lineage>
</organism>
<dbReference type="AlphaFoldDB" id="A0A151NUY1"/>
<name>A0A151NUY1_ALLMI</name>
<sequence>MDPKGYTRTGQAESENPGPGSSGGVLQWDGSTFYEILSQNTFLIDYYLNLGQTANCILRVQNPDPSP</sequence>
<gene>
    <name evidence="2" type="ORF">Y1Q_0009583</name>
</gene>
<protein>
    <submittedName>
        <fullName evidence="2">Uncharacterized protein</fullName>
    </submittedName>
</protein>